<protein>
    <submittedName>
        <fullName evidence="1">Uncharacterized protein</fullName>
    </submittedName>
</protein>
<evidence type="ECO:0000313" key="1">
    <source>
        <dbReference type="EMBL" id="MBR7831103.1"/>
    </source>
</evidence>
<dbReference type="Proteomes" id="UP000676325">
    <property type="component" value="Unassembled WGS sequence"/>
</dbReference>
<organism evidence="1 2">
    <name type="scientific">Actinospica acidithermotolerans</name>
    <dbReference type="NCBI Taxonomy" id="2828514"/>
    <lineage>
        <taxon>Bacteria</taxon>
        <taxon>Bacillati</taxon>
        <taxon>Actinomycetota</taxon>
        <taxon>Actinomycetes</taxon>
        <taxon>Catenulisporales</taxon>
        <taxon>Actinospicaceae</taxon>
        <taxon>Actinospica</taxon>
    </lineage>
</organism>
<dbReference type="EMBL" id="JAGSOH010000185">
    <property type="protein sequence ID" value="MBR7831103.1"/>
    <property type="molecule type" value="Genomic_DNA"/>
</dbReference>
<reference evidence="1" key="1">
    <citation type="submission" date="2021-04" db="EMBL/GenBank/DDBJ databases">
        <title>Genome based classification of Actinospica acidithermotolerans sp. nov., an actinobacterium isolated from an Indonesian hot spring.</title>
        <authorList>
            <person name="Kusuma A.B."/>
            <person name="Putra K.E."/>
            <person name="Nafisah S."/>
            <person name="Loh J."/>
            <person name="Nouioui I."/>
            <person name="Goodfellow M."/>
        </authorList>
    </citation>
    <scope>NUCLEOTIDE SEQUENCE</scope>
    <source>
        <strain evidence="1">MGRD01-02</strain>
    </source>
</reference>
<sequence length="163" mass="17583">MNNIDTNNAIAVDANAAMAHGNAALDIDIDIDIDSENELVTTWREILIGDHKSWVLFAHDTCVVLPEPPPGGDLGEQAIRLLAEHGPVQIGSPSADFNVIHLDEAPGWCVTCHHPDVLTYVAPTDVTKGAGDLEVGLCGRSKRHMDGTELNITHIEDKRPVNI</sequence>
<name>A0A941INK2_9ACTN</name>
<gene>
    <name evidence="1" type="ORF">KDK95_32660</name>
</gene>
<dbReference type="RefSeq" id="WP_212522222.1">
    <property type="nucleotide sequence ID" value="NZ_JAGSOH010000185.1"/>
</dbReference>
<evidence type="ECO:0000313" key="2">
    <source>
        <dbReference type="Proteomes" id="UP000676325"/>
    </source>
</evidence>
<keyword evidence="2" id="KW-1185">Reference proteome</keyword>
<dbReference type="AlphaFoldDB" id="A0A941INK2"/>
<accession>A0A941INK2</accession>
<comment type="caution">
    <text evidence="1">The sequence shown here is derived from an EMBL/GenBank/DDBJ whole genome shotgun (WGS) entry which is preliminary data.</text>
</comment>
<proteinExistence type="predicted"/>